<reference evidence="1 2" key="1">
    <citation type="submission" date="2018-08" db="EMBL/GenBank/DDBJ databases">
        <title>Genome and evolution of the arbuscular mycorrhizal fungus Diversispora epigaea (formerly Glomus versiforme) and its bacterial endosymbionts.</title>
        <authorList>
            <person name="Sun X."/>
            <person name="Fei Z."/>
            <person name="Harrison M."/>
        </authorList>
    </citation>
    <scope>NUCLEOTIDE SEQUENCE [LARGE SCALE GENOMIC DNA]</scope>
    <source>
        <strain evidence="1 2">IT104</strain>
    </source>
</reference>
<dbReference type="EMBL" id="PQFF01000146">
    <property type="protein sequence ID" value="RHZ78908.1"/>
    <property type="molecule type" value="Genomic_DNA"/>
</dbReference>
<name>A0A397IWZ5_9GLOM</name>
<keyword evidence="2" id="KW-1185">Reference proteome</keyword>
<comment type="caution">
    <text evidence="1">The sequence shown here is derived from an EMBL/GenBank/DDBJ whole genome shotgun (WGS) entry which is preliminary data.</text>
</comment>
<dbReference type="Proteomes" id="UP000266861">
    <property type="component" value="Unassembled WGS sequence"/>
</dbReference>
<gene>
    <name evidence="1" type="ORF">Glove_155g51</name>
</gene>
<protein>
    <submittedName>
        <fullName evidence="1">Uncharacterized protein</fullName>
    </submittedName>
</protein>
<dbReference type="AlphaFoldDB" id="A0A397IWZ5"/>
<organism evidence="1 2">
    <name type="scientific">Diversispora epigaea</name>
    <dbReference type="NCBI Taxonomy" id="1348612"/>
    <lineage>
        <taxon>Eukaryota</taxon>
        <taxon>Fungi</taxon>
        <taxon>Fungi incertae sedis</taxon>
        <taxon>Mucoromycota</taxon>
        <taxon>Glomeromycotina</taxon>
        <taxon>Glomeromycetes</taxon>
        <taxon>Diversisporales</taxon>
        <taxon>Diversisporaceae</taxon>
        <taxon>Diversispora</taxon>
    </lineage>
</organism>
<accession>A0A397IWZ5</accession>
<evidence type="ECO:0000313" key="2">
    <source>
        <dbReference type="Proteomes" id="UP000266861"/>
    </source>
</evidence>
<evidence type="ECO:0000313" key="1">
    <source>
        <dbReference type="EMBL" id="RHZ78908.1"/>
    </source>
</evidence>
<proteinExistence type="predicted"/>
<sequence length="175" mass="20258">MDSDDIEGNFNLFRRRAAHENLPPKRSKQSFDDYINEVTETYSDENRENTENISVKNENGYRQKCYCNCKEFSRELCRSSGLPSSGRNFNRVIQSFAFLPAEAAIEPINTSHSNHKPRTDLCDVILVNIFGMACSTTLTRVTRFRQYNEIIITKIRNLQKIGKSELYGGRQNKIF</sequence>